<evidence type="ECO:0000313" key="4">
    <source>
        <dbReference type="Proteomes" id="UP001456524"/>
    </source>
</evidence>
<feature type="region of interest" description="Disordered" evidence="1">
    <location>
        <begin position="150"/>
        <end position="172"/>
    </location>
</feature>
<comment type="caution">
    <text evidence="3">The sequence shown here is derived from an EMBL/GenBank/DDBJ whole genome shotgun (WGS) entry which is preliminary data.</text>
</comment>
<dbReference type="EMBL" id="JBBWUH010000005">
    <property type="protein sequence ID" value="KAK8166527.1"/>
    <property type="molecule type" value="Genomic_DNA"/>
</dbReference>
<feature type="signal peptide" evidence="2">
    <location>
        <begin position="1"/>
        <end position="29"/>
    </location>
</feature>
<organism evidence="3 4">
    <name type="scientific">Phyllosticta citrichinensis</name>
    <dbReference type="NCBI Taxonomy" id="1130410"/>
    <lineage>
        <taxon>Eukaryota</taxon>
        <taxon>Fungi</taxon>
        <taxon>Dikarya</taxon>
        <taxon>Ascomycota</taxon>
        <taxon>Pezizomycotina</taxon>
        <taxon>Dothideomycetes</taxon>
        <taxon>Dothideomycetes incertae sedis</taxon>
        <taxon>Botryosphaeriales</taxon>
        <taxon>Phyllostictaceae</taxon>
        <taxon>Phyllosticta</taxon>
    </lineage>
</organism>
<feature type="chain" id="PRO_5045676479" description="Secreted protein" evidence="2">
    <location>
        <begin position="30"/>
        <end position="172"/>
    </location>
</feature>
<keyword evidence="2" id="KW-0732">Signal</keyword>
<proteinExistence type="predicted"/>
<gene>
    <name evidence="3" type="ORF">IWX90DRAFT_216010</name>
</gene>
<evidence type="ECO:0000313" key="3">
    <source>
        <dbReference type="EMBL" id="KAK8166527.1"/>
    </source>
</evidence>
<evidence type="ECO:0000256" key="1">
    <source>
        <dbReference type="SAM" id="MobiDB-lite"/>
    </source>
</evidence>
<feature type="compositionally biased region" description="Basic and acidic residues" evidence="1">
    <location>
        <begin position="158"/>
        <end position="172"/>
    </location>
</feature>
<name>A0ABR1XTV9_9PEZI</name>
<protein>
    <recommendedName>
        <fullName evidence="5">Secreted protein</fullName>
    </recommendedName>
</protein>
<keyword evidence="4" id="KW-1185">Reference proteome</keyword>
<reference evidence="3 4" key="1">
    <citation type="journal article" date="2022" name="G3 (Bethesda)">
        <title>Enemy or ally: a genomic approach to elucidate the lifestyle of Phyllosticta citrichinaensis.</title>
        <authorList>
            <person name="Buijs V.A."/>
            <person name="Groenewald J.Z."/>
            <person name="Haridas S."/>
            <person name="LaButti K.M."/>
            <person name="Lipzen A."/>
            <person name="Martin F.M."/>
            <person name="Barry K."/>
            <person name="Grigoriev I.V."/>
            <person name="Crous P.W."/>
            <person name="Seidl M.F."/>
        </authorList>
    </citation>
    <scope>NUCLEOTIDE SEQUENCE [LARGE SCALE GENOMIC DNA]</scope>
    <source>
        <strain evidence="3 4">CBS 129764</strain>
    </source>
</reference>
<evidence type="ECO:0008006" key="5">
    <source>
        <dbReference type="Google" id="ProtNLM"/>
    </source>
</evidence>
<evidence type="ECO:0000256" key="2">
    <source>
        <dbReference type="SAM" id="SignalP"/>
    </source>
</evidence>
<sequence length="172" mass="18852">MLLLITFVASSLSHNLFLILVIFLHSVSSSCTLHVPFEALNTACDHPWTYSITPRMIPILSTISGHPARTPTTLGRFPILGRFPGRSPDSTLSDNVAAKGLRHVVIDRRRAPTPAFPRIPRAPEPHCTTRASNAVLLPHAPRFLHHSMAHANGSNSKRRSDVQEKETGTCIG</sequence>
<dbReference type="Proteomes" id="UP001456524">
    <property type="component" value="Unassembled WGS sequence"/>
</dbReference>
<accession>A0ABR1XTV9</accession>